<evidence type="ECO:0000256" key="6">
    <source>
        <dbReference type="PROSITE-ProRule" id="PRU00282"/>
    </source>
</evidence>
<keyword evidence="3 6" id="KW-0812">Transmembrane</keyword>
<evidence type="ECO:0000256" key="5">
    <source>
        <dbReference type="ARBA" id="ARBA00023136"/>
    </source>
</evidence>
<organism evidence="9">
    <name type="scientific">Fagus sylvatica</name>
    <name type="common">Beechnut</name>
    <dbReference type="NCBI Taxonomy" id="28930"/>
    <lineage>
        <taxon>Eukaryota</taxon>
        <taxon>Viridiplantae</taxon>
        <taxon>Streptophyta</taxon>
        <taxon>Embryophyta</taxon>
        <taxon>Tracheophyta</taxon>
        <taxon>Spermatophyta</taxon>
        <taxon>Magnoliopsida</taxon>
        <taxon>eudicotyledons</taxon>
        <taxon>Gunneridae</taxon>
        <taxon>Pentapetalae</taxon>
        <taxon>rosids</taxon>
        <taxon>fabids</taxon>
        <taxon>Fagales</taxon>
        <taxon>Fagaceae</taxon>
        <taxon>Fagus</taxon>
    </lineage>
</organism>
<gene>
    <name evidence="9" type="ORF">FSB_LOCUS13101</name>
</gene>
<dbReference type="Pfam" id="PF00153">
    <property type="entry name" value="Mito_carr"/>
    <property type="match status" value="3"/>
</dbReference>
<feature type="repeat" description="Solcar" evidence="6">
    <location>
        <begin position="281"/>
        <end position="371"/>
    </location>
</feature>
<keyword evidence="4" id="KW-0677">Repeat</keyword>
<comment type="subcellular location">
    <subcellularLocation>
        <location evidence="1">Membrane</location>
        <topology evidence="1">Multi-pass membrane protein</topology>
    </subcellularLocation>
</comment>
<dbReference type="EMBL" id="OIVN01000768">
    <property type="protein sequence ID" value="SPC85219.1"/>
    <property type="molecule type" value="Genomic_DNA"/>
</dbReference>
<evidence type="ECO:0000256" key="1">
    <source>
        <dbReference type="ARBA" id="ARBA00004141"/>
    </source>
</evidence>
<feature type="repeat" description="Solcar" evidence="6">
    <location>
        <begin position="149"/>
        <end position="272"/>
    </location>
</feature>
<keyword evidence="2 7" id="KW-0813">Transport</keyword>
<dbReference type="GO" id="GO:0016020">
    <property type="term" value="C:membrane"/>
    <property type="evidence" value="ECO:0007669"/>
    <property type="project" value="UniProtKB-SubCell"/>
</dbReference>
<evidence type="ECO:0000256" key="3">
    <source>
        <dbReference type="ARBA" id="ARBA00022692"/>
    </source>
</evidence>
<dbReference type="GO" id="GO:0055085">
    <property type="term" value="P:transmembrane transport"/>
    <property type="evidence" value="ECO:0007669"/>
    <property type="project" value="InterPro"/>
</dbReference>
<dbReference type="SUPFAM" id="SSF103506">
    <property type="entry name" value="Mitochondrial carrier"/>
    <property type="match status" value="1"/>
</dbReference>
<evidence type="ECO:0000256" key="4">
    <source>
        <dbReference type="ARBA" id="ARBA00022737"/>
    </source>
</evidence>
<evidence type="ECO:0000256" key="8">
    <source>
        <dbReference type="SAM" id="MobiDB-lite"/>
    </source>
</evidence>
<evidence type="ECO:0000256" key="2">
    <source>
        <dbReference type="ARBA" id="ARBA00022448"/>
    </source>
</evidence>
<dbReference type="Gene3D" id="1.50.40.10">
    <property type="entry name" value="Mitochondrial carrier domain"/>
    <property type="match status" value="1"/>
</dbReference>
<feature type="repeat" description="Solcar" evidence="6">
    <location>
        <begin position="42"/>
        <end position="133"/>
    </location>
</feature>
<feature type="region of interest" description="Disordered" evidence="8">
    <location>
        <begin position="1"/>
        <end position="31"/>
    </location>
</feature>
<dbReference type="InterPro" id="IPR018108">
    <property type="entry name" value="MCP_transmembrane"/>
</dbReference>
<evidence type="ECO:0000256" key="7">
    <source>
        <dbReference type="RuleBase" id="RU000488"/>
    </source>
</evidence>
<evidence type="ECO:0000313" key="9">
    <source>
        <dbReference type="EMBL" id="SPC85219.1"/>
    </source>
</evidence>
<sequence>MQTEARVGVMVEGGGGGGGGGGGLNSSHVDGGARKLAHQSQIGTVSQLLSGGVAGALSKTCTAPLARLTILFQVQGMHSDVATMRKASIWREASRIVGEEGFRAFWKGNLVTIAHRLPYSSVNFYAYEQYKKLLKKVPGLENHSDNISADLCVHFVAGGSAGITAASATYPLDLVRTRLAAQMWGSIVKGKPGACLGKAPLVRCLPLEPMQAPKRLKQTTNVIYYRGIWHTLQTITKEEGVLGLYKGLGATLLGVGPSIAISFSVYETLRSLWKLHRPDDSTVLVSLACGSLSGIASSTATFPLDLVRRRKQLEGAGGRARVYKTGLFGIFKHIIRNEGFRGLYRGILPEYYKVVPGVGICFMTYETLKKLLADTTASL</sequence>
<comment type="similarity">
    <text evidence="7">Belongs to the mitochondrial carrier (TC 2.A.29) family.</text>
</comment>
<accession>A0A2N9FEC8</accession>
<dbReference type="PRINTS" id="PR00926">
    <property type="entry name" value="MITOCARRIER"/>
</dbReference>
<dbReference type="AlphaFoldDB" id="A0A2N9FEC8"/>
<reference evidence="9" key="1">
    <citation type="submission" date="2018-02" db="EMBL/GenBank/DDBJ databases">
        <authorList>
            <person name="Cohen D.B."/>
            <person name="Kent A.D."/>
        </authorList>
    </citation>
    <scope>NUCLEOTIDE SEQUENCE</scope>
</reference>
<dbReference type="PROSITE" id="PS50920">
    <property type="entry name" value="SOLCAR"/>
    <property type="match status" value="3"/>
</dbReference>
<dbReference type="PANTHER" id="PTHR24089">
    <property type="entry name" value="SOLUTE CARRIER FAMILY 25"/>
    <property type="match status" value="1"/>
</dbReference>
<protein>
    <submittedName>
        <fullName evidence="9">Uncharacterized protein</fullName>
    </submittedName>
</protein>
<dbReference type="InterPro" id="IPR023395">
    <property type="entry name" value="MCP_dom_sf"/>
</dbReference>
<dbReference type="InterPro" id="IPR002067">
    <property type="entry name" value="MCP"/>
</dbReference>
<proteinExistence type="inferred from homology"/>
<feature type="compositionally biased region" description="Gly residues" evidence="8">
    <location>
        <begin position="11"/>
        <end position="24"/>
    </location>
</feature>
<name>A0A2N9FEC8_FAGSY</name>
<keyword evidence="5 6" id="KW-0472">Membrane</keyword>